<dbReference type="PANTHER" id="PTHR14359">
    <property type="entry name" value="HOMO-OLIGOMERIC FLAVIN CONTAINING CYS DECARBOXYLASE FAMILY"/>
    <property type="match status" value="1"/>
</dbReference>
<feature type="region of interest" description="Phosphopantothenate--cysteine ligase" evidence="3">
    <location>
        <begin position="203"/>
        <end position="409"/>
    </location>
</feature>
<comment type="function">
    <text evidence="3">Catalyzes two sequential steps in the biosynthesis of coenzyme A. In the first step cysteine is conjugated to 4'-phosphopantothenate to form 4-phosphopantothenoylcysteine. In the second step the latter compound is decarboxylated to form 4'-phosphopantotheine.</text>
</comment>
<dbReference type="GO" id="GO:0046872">
    <property type="term" value="F:metal ion binding"/>
    <property type="evidence" value="ECO:0007669"/>
    <property type="project" value="UniProtKB-KW"/>
</dbReference>
<comment type="caution">
    <text evidence="3">Lacks conserved residue(s) required for the propagation of feature annotation.</text>
</comment>
<reference evidence="7 8" key="1">
    <citation type="journal article" date="2015" name="Nature">
        <title>rRNA introns, odd ribosomes, and small enigmatic genomes across a large radiation of phyla.</title>
        <authorList>
            <person name="Brown C.T."/>
            <person name="Hug L.A."/>
            <person name="Thomas B.C."/>
            <person name="Sharon I."/>
            <person name="Castelle C.J."/>
            <person name="Singh A."/>
            <person name="Wilkins M.J."/>
            <person name="Williams K.H."/>
            <person name="Banfield J.F."/>
        </authorList>
    </citation>
    <scope>NUCLEOTIDE SEQUENCE [LARGE SCALE GENOMIC DNA]</scope>
</reference>
<comment type="cofactor">
    <cofactor evidence="3">
        <name>Mg(2+)</name>
        <dbReference type="ChEBI" id="CHEBI:18420"/>
    </cofactor>
</comment>
<dbReference type="Pfam" id="PF04127">
    <property type="entry name" value="DFP"/>
    <property type="match status" value="1"/>
</dbReference>
<evidence type="ECO:0000256" key="3">
    <source>
        <dbReference type="HAMAP-Rule" id="MF_02225"/>
    </source>
</evidence>
<keyword evidence="3 4" id="KW-0285">Flavoprotein</keyword>
<comment type="caution">
    <text evidence="7">The sequence shown here is derived from an EMBL/GenBank/DDBJ whole genome shotgun (WGS) entry which is preliminary data.</text>
</comment>
<dbReference type="InterPro" id="IPR036551">
    <property type="entry name" value="Flavin_trans-like"/>
</dbReference>
<dbReference type="PATRIC" id="fig|1618371.3.peg.1112"/>
<dbReference type="SUPFAM" id="SSF102645">
    <property type="entry name" value="CoaB-like"/>
    <property type="match status" value="1"/>
</dbReference>
<keyword evidence="3" id="KW-0511">Multifunctional enzyme</keyword>
<evidence type="ECO:0000259" key="6">
    <source>
        <dbReference type="Pfam" id="PF04127"/>
    </source>
</evidence>
<dbReference type="GO" id="GO:0071513">
    <property type="term" value="C:phosphopantothenoylcysteine decarboxylase complex"/>
    <property type="evidence" value="ECO:0007669"/>
    <property type="project" value="TreeGrafter"/>
</dbReference>
<keyword evidence="1 3" id="KW-0210">Decarboxylase</keyword>
<dbReference type="GO" id="GO:0015941">
    <property type="term" value="P:pantothenate catabolic process"/>
    <property type="evidence" value="ECO:0007669"/>
    <property type="project" value="InterPro"/>
</dbReference>
<gene>
    <name evidence="3" type="primary">coaBC</name>
    <name evidence="7" type="ORF">UX85_C0010G0004</name>
</gene>
<feature type="binding site" evidence="3">
    <location>
        <position position="352"/>
    </location>
    <ligand>
        <name>CTP</name>
        <dbReference type="ChEBI" id="CHEBI:37563"/>
    </ligand>
</feature>
<keyword evidence="3" id="KW-0479">Metal-binding</keyword>
<dbReference type="GO" id="GO:0004632">
    <property type="term" value="F:phosphopantothenate--cysteine ligase activity"/>
    <property type="evidence" value="ECO:0007669"/>
    <property type="project" value="UniProtKB-UniRule"/>
</dbReference>
<dbReference type="Proteomes" id="UP000033860">
    <property type="component" value="Unassembled WGS sequence"/>
</dbReference>
<dbReference type="InterPro" id="IPR003382">
    <property type="entry name" value="Flavoprotein"/>
</dbReference>
<dbReference type="GO" id="GO:0004633">
    <property type="term" value="F:phosphopantothenoylcysteine decarboxylase activity"/>
    <property type="evidence" value="ECO:0007669"/>
    <property type="project" value="UniProtKB-UniRule"/>
</dbReference>
<evidence type="ECO:0000259" key="5">
    <source>
        <dbReference type="Pfam" id="PF02441"/>
    </source>
</evidence>
<organism evidence="7 8">
    <name type="scientific">Candidatus Beckwithbacteria bacterium GW2011_GWB1_47_15</name>
    <dbReference type="NCBI Taxonomy" id="1618371"/>
    <lineage>
        <taxon>Bacteria</taxon>
        <taxon>Candidatus Beckwithiibacteriota</taxon>
    </lineage>
</organism>
<comment type="similarity">
    <text evidence="3 4">In the N-terminal section; belongs to the HFCD (homo-oligomeric flavin containing Cys decarboxylase) superfamily.</text>
</comment>
<feature type="region of interest" description="Phosphopantothenoylcysteine decarboxylase" evidence="3">
    <location>
        <begin position="1"/>
        <end position="202"/>
    </location>
</feature>
<dbReference type="Gene3D" id="3.40.50.10300">
    <property type="entry name" value="CoaB-like"/>
    <property type="match status" value="1"/>
</dbReference>
<dbReference type="UniPathway" id="UPA00241">
    <property type="reaction ID" value="UER00353"/>
</dbReference>
<keyword evidence="3 4" id="KW-0436">Ligase</keyword>
<comment type="pathway">
    <text evidence="3 4">Cofactor biosynthesis; coenzyme A biosynthesis; CoA from (R)-pantothenate: step 3/5.</text>
</comment>
<sequence length="409" mass="44866">MVQSSGMKKQPRVIVGVTSGIAAFKTVELVRRLKRAGMAVRVIVSPYTFKMVAGEDLAKASGHKVYGKLFEANFDYKKVLKTRVVDHIKLADEADLIVVVPATANTMAKLAYGLADNFLTTTVLAATCPVLVCPSMNVNMWQHPAVKNNVKRLKDLGYLILGPAEGRLACGWQGKGRLENIVAVVKEVDRLLNASQRLKGKKVLVTYGATREPIDRVRAITNPSSGKMGAAVAETLYRRGAEVSVFRAENAVEPRYRMKQATFVEARDLDRLISREITKFDICFQVAAVGDFMPKTTYPGKLDSAKPLKLTLTPGQKIVTKIKRLAPKIKLIAFKAEYGLNPREMAAVGKVKLKQTRAYAVAVNDVSRPDRGFGTETNELVVVLKSGKIKKIPLAGKNEVAEKLVDMVL</sequence>
<accession>A0A0G1RTQ0</accession>
<keyword evidence="2 3" id="KW-0456">Lyase</keyword>
<dbReference type="InterPro" id="IPR007085">
    <property type="entry name" value="DNA/pantothenate-metab_flavo_C"/>
</dbReference>
<dbReference type="Pfam" id="PF02441">
    <property type="entry name" value="Flavoprotein"/>
    <property type="match status" value="1"/>
</dbReference>
<dbReference type="PANTHER" id="PTHR14359:SF6">
    <property type="entry name" value="PHOSPHOPANTOTHENOYLCYSTEINE DECARBOXYLASE"/>
    <property type="match status" value="1"/>
</dbReference>
<comment type="similarity">
    <text evidence="3 4">In the C-terminal section; belongs to the PPC synthetase family.</text>
</comment>
<dbReference type="EC" id="4.1.1.36" evidence="3"/>
<comment type="pathway">
    <text evidence="3 4">Cofactor biosynthesis; coenzyme A biosynthesis; CoA from (R)-pantothenate: step 2/5.</text>
</comment>
<keyword evidence="3 4" id="KW-0288">FMN</keyword>
<keyword evidence="3" id="KW-0460">Magnesium</keyword>
<protein>
    <recommendedName>
        <fullName evidence="3">Coenzyme A biosynthesis bifunctional protein CoaBC</fullName>
    </recommendedName>
    <alternativeName>
        <fullName evidence="3">DNA/pantothenate metabolism flavoprotein</fullName>
    </alternativeName>
    <alternativeName>
        <fullName evidence="3">Phosphopantothenoylcysteine synthetase/decarboxylase</fullName>
        <shortName evidence="3">PPCS-PPCDC</shortName>
    </alternativeName>
    <domain>
        <recommendedName>
            <fullName evidence="3">Phosphopantothenoylcysteine decarboxylase</fullName>
            <shortName evidence="3">PPC decarboxylase</shortName>
            <shortName evidence="3">PPC-DC</shortName>
            <ecNumber evidence="3">4.1.1.36</ecNumber>
        </recommendedName>
        <alternativeName>
            <fullName evidence="3">CoaC</fullName>
        </alternativeName>
    </domain>
    <domain>
        <recommendedName>
            <fullName evidence="3">Phosphopantothenate--cysteine ligase</fullName>
            <ecNumber evidence="3">6.3.2.5</ecNumber>
        </recommendedName>
        <alternativeName>
            <fullName evidence="3">CoaB</fullName>
        </alternativeName>
        <alternativeName>
            <fullName evidence="3">Phosphopantothenoylcysteine synthetase</fullName>
            <shortName evidence="3">PPC synthetase</shortName>
            <shortName evidence="3">PPC-S</shortName>
        </alternativeName>
    </domain>
</protein>
<evidence type="ECO:0000256" key="1">
    <source>
        <dbReference type="ARBA" id="ARBA00022793"/>
    </source>
</evidence>
<dbReference type="Gene3D" id="3.40.50.1950">
    <property type="entry name" value="Flavin prenyltransferase-like"/>
    <property type="match status" value="1"/>
</dbReference>
<dbReference type="HAMAP" id="MF_02225">
    <property type="entry name" value="CoaBC"/>
    <property type="match status" value="1"/>
</dbReference>
<dbReference type="AlphaFoldDB" id="A0A0G1RTQ0"/>
<dbReference type="InterPro" id="IPR005252">
    <property type="entry name" value="CoaBC"/>
</dbReference>
<feature type="domain" description="DNA/pantothenate metabolism flavoprotein C-terminal" evidence="6">
    <location>
        <begin position="198"/>
        <end position="408"/>
    </location>
</feature>
<feature type="binding site" evidence="3">
    <location>
        <position position="301"/>
    </location>
    <ligand>
        <name>CTP</name>
        <dbReference type="ChEBI" id="CHEBI:37563"/>
    </ligand>
</feature>
<dbReference type="NCBIfam" id="TIGR00521">
    <property type="entry name" value="coaBC_dfp"/>
    <property type="match status" value="1"/>
</dbReference>
<evidence type="ECO:0000256" key="4">
    <source>
        <dbReference type="RuleBase" id="RU364078"/>
    </source>
</evidence>
<comment type="cofactor">
    <cofactor evidence="3">
        <name>FMN</name>
        <dbReference type="ChEBI" id="CHEBI:58210"/>
    </cofactor>
    <text evidence="3">Binds 1 FMN per subunit.</text>
</comment>
<feature type="active site" description="Proton donor" evidence="3">
    <location>
        <position position="170"/>
    </location>
</feature>
<comment type="catalytic activity">
    <reaction evidence="3 4">
        <text>(R)-4'-phosphopantothenate + L-cysteine + CTP = N-[(R)-4-phosphopantothenoyl]-L-cysteine + CMP + diphosphate + H(+)</text>
        <dbReference type="Rhea" id="RHEA:19397"/>
        <dbReference type="ChEBI" id="CHEBI:10986"/>
        <dbReference type="ChEBI" id="CHEBI:15378"/>
        <dbReference type="ChEBI" id="CHEBI:33019"/>
        <dbReference type="ChEBI" id="CHEBI:35235"/>
        <dbReference type="ChEBI" id="CHEBI:37563"/>
        <dbReference type="ChEBI" id="CHEBI:59458"/>
        <dbReference type="ChEBI" id="CHEBI:60377"/>
        <dbReference type="EC" id="6.3.2.5"/>
    </reaction>
</comment>
<dbReference type="GO" id="GO:0010181">
    <property type="term" value="F:FMN binding"/>
    <property type="evidence" value="ECO:0007669"/>
    <property type="project" value="UniProtKB-UniRule"/>
</dbReference>
<comment type="catalytic activity">
    <reaction evidence="3 4">
        <text>N-[(R)-4-phosphopantothenoyl]-L-cysteine + H(+) = (R)-4'-phosphopantetheine + CO2</text>
        <dbReference type="Rhea" id="RHEA:16793"/>
        <dbReference type="ChEBI" id="CHEBI:15378"/>
        <dbReference type="ChEBI" id="CHEBI:16526"/>
        <dbReference type="ChEBI" id="CHEBI:59458"/>
        <dbReference type="ChEBI" id="CHEBI:61723"/>
        <dbReference type="EC" id="4.1.1.36"/>
    </reaction>
</comment>
<dbReference type="EC" id="6.3.2.5" evidence="3"/>
<evidence type="ECO:0000313" key="8">
    <source>
        <dbReference type="Proteomes" id="UP000033860"/>
    </source>
</evidence>
<dbReference type="GO" id="GO:0015937">
    <property type="term" value="P:coenzyme A biosynthetic process"/>
    <property type="evidence" value="ECO:0007669"/>
    <property type="project" value="UniProtKB-UniRule"/>
</dbReference>
<evidence type="ECO:0000256" key="2">
    <source>
        <dbReference type="ARBA" id="ARBA00023239"/>
    </source>
</evidence>
<proteinExistence type="inferred from homology"/>
<dbReference type="EMBL" id="LCNT01000010">
    <property type="protein sequence ID" value="KKU60471.1"/>
    <property type="molecule type" value="Genomic_DNA"/>
</dbReference>
<feature type="binding site" evidence="3">
    <location>
        <position position="334"/>
    </location>
    <ligand>
        <name>CTP</name>
        <dbReference type="ChEBI" id="CHEBI:37563"/>
    </ligand>
</feature>
<feature type="binding site" evidence="3">
    <location>
        <position position="291"/>
    </location>
    <ligand>
        <name>CTP</name>
        <dbReference type="ChEBI" id="CHEBI:37563"/>
    </ligand>
</feature>
<comment type="function">
    <text evidence="4">Catalyzes two steps in the biosynthesis of coenzyme A. In the first step cysteine is conjugated to 4'-phosphopantothenate to form 4-phosphopantothenoylcysteine, in the latter compound is decarboxylated to form 4'-phosphopantotheine.</text>
</comment>
<name>A0A0G1RTQ0_9BACT</name>
<feature type="domain" description="Flavoprotein" evidence="5">
    <location>
        <begin position="12"/>
        <end position="190"/>
    </location>
</feature>
<evidence type="ECO:0000313" key="7">
    <source>
        <dbReference type="EMBL" id="KKU60471.1"/>
    </source>
</evidence>
<dbReference type="InterPro" id="IPR035929">
    <property type="entry name" value="CoaB-like_sf"/>
</dbReference>
<dbReference type="SUPFAM" id="SSF52507">
    <property type="entry name" value="Homo-oligomeric flavin-containing Cys decarboxylases, HFCD"/>
    <property type="match status" value="1"/>
</dbReference>